<evidence type="ECO:0000256" key="2">
    <source>
        <dbReference type="ARBA" id="ARBA00006409"/>
    </source>
</evidence>
<dbReference type="InterPro" id="IPR036155">
    <property type="entry name" value="Crypto/Photolyase_N_sf"/>
</dbReference>
<dbReference type="AlphaFoldDB" id="A0A832I6H9"/>
<organism evidence="14">
    <name type="scientific">Pseudothermotoga hypogea</name>
    <dbReference type="NCBI Taxonomy" id="57487"/>
    <lineage>
        <taxon>Bacteria</taxon>
        <taxon>Thermotogati</taxon>
        <taxon>Thermotogota</taxon>
        <taxon>Thermotogae</taxon>
        <taxon>Thermotogales</taxon>
        <taxon>Thermotogaceae</taxon>
        <taxon>Pseudothermotoga</taxon>
    </lineage>
</organism>
<dbReference type="EMBL" id="DTKQ01000037">
    <property type="protein sequence ID" value="HGZ79356.1"/>
    <property type="molecule type" value="Genomic_DNA"/>
</dbReference>
<dbReference type="Gene3D" id="1.25.40.80">
    <property type="match status" value="1"/>
</dbReference>
<dbReference type="GO" id="GO:0003904">
    <property type="term" value="F:deoxyribodipyrimidine photo-lyase activity"/>
    <property type="evidence" value="ECO:0007669"/>
    <property type="project" value="UniProtKB-EC"/>
</dbReference>
<dbReference type="InterPro" id="IPR052219">
    <property type="entry name" value="Photolyase_Class-2"/>
</dbReference>
<evidence type="ECO:0000256" key="8">
    <source>
        <dbReference type="ARBA" id="ARBA00023125"/>
    </source>
</evidence>
<keyword evidence="7" id="KW-0274">FAD</keyword>
<reference evidence="14" key="1">
    <citation type="journal article" date="2020" name="mSystems">
        <title>Genome- and Community-Level Interaction Insights into Carbon Utilization and Element Cycling Functions of Hydrothermarchaeota in Hydrothermal Sediment.</title>
        <authorList>
            <person name="Zhou Z."/>
            <person name="Liu Y."/>
            <person name="Xu W."/>
            <person name="Pan J."/>
            <person name="Luo Z.H."/>
            <person name="Li M."/>
        </authorList>
    </citation>
    <scope>NUCLEOTIDE SEQUENCE [LARGE SCALE GENOMIC DNA]</scope>
    <source>
        <strain evidence="14">SpSt-86</strain>
    </source>
</reference>
<dbReference type="Pfam" id="PF00875">
    <property type="entry name" value="DNA_photolyase"/>
    <property type="match status" value="1"/>
</dbReference>
<dbReference type="GO" id="GO:0000719">
    <property type="term" value="P:photoreactive repair"/>
    <property type="evidence" value="ECO:0007669"/>
    <property type="project" value="TreeGrafter"/>
</dbReference>
<dbReference type="GO" id="GO:0009650">
    <property type="term" value="P:UV protection"/>
    <property type="evidence" value="ECO:0007669"/>
    <property type="project" value="UniProtKB-ARBA"/>
</dbReference>
<evidence type="ECO:0000256" key="6">
    <source>
        <dbReference type="ARBA" id="ARBA00022763"/>
    </source>
</evidence>
<evidence type="ECO:0000256" key="11">
    <source>
        <dbReference type="ARBA" id="ARBA00031671"/>
    </source>
</evidence>
<protein>
    <recommendedName>
        <fullName evidence="4">Deoxyribodipyrimidine photo-lyase</fullName>
        <ecNumber evidence="3">4.1.99.3</ecNumber>
    </recommendedName>
    <alternativeName>
        <fullName evidence="11">DNA photolyase</fullName>
    </alternativeName>
</protein>
<dbReference type="NCBIfam" id="TIGR00591">
    <property type="entry name" value="phr2"/>
    <property type="match status" value="1"/>
</dbReference>
<dbReference type="Gene3D" id="1.10.579.10">
    <property type="entry name" value="DNA Cyclobutane Dipyrimidine Photolyase, subunit A, domain 3"/>
    <property type="match status" value="1"/>
</dbReference>
<dbReference type="PANTHER" id="PTHR10211:SF0">
    <property type="entry name" value="DEOXYRIBODIPYRIMIDINE PHOTO-LYASE"/>
    <property type="match status" value="1"/>
</dbReference>
<keyword evidence="9" id="KW-0234">DNA repair</keyword>
<evidence type="ECO:0000256" key="9">
    <source>
        <dbReference type="ARBA" id="ARBA00023204"/>
    </source>
</evidence>
<evidence type="ECO:0000256" key="3">
    <source>
        <dbReference type="ARBA" id="ARBA00013149"/>
    </source>
</evidence>
<comment type="similarity">
    <text evidence="2">Belongs to the DNA photolyase class-2 family.</text>
</comment>
<dbReference type="InterPro" id="IPR006050">
    <property type="entry name" value="DNA_photolyase_N"/>
</dbReference>
<comment type="caution">
    <text evidence="14">The sequence shown here is derived from an EMBL/GenBank/DDBJ whole genome shotgun (WGS) entry which is preliminary data.</text>
</comment>
<dbReference type="EC" id="4.1.99.3" evidence="3"/>
<dbReference type="FunFam" id="1.10.579.10:FF:000002">
    <property type="entry name" value="Deoxyribodipyrimidine photolyase"/>
    <property type="match status" value="1"/>
</dbReference>
<keyword evidence="5" id="KW-0285">Flavoprotein</keyword>
<dbReference type="InterPro" id="IPR008148">
    <property type="entry name" value="DNA_photolyase_2"/>
</dbReference>
<dbReference type="FunFam" id="3.40.50.620:FF:000110">
    <property type="entry name" value="Deoxyribodipyrimidine photolyase"/>
    <property type="match status" value="1"/>
</dbReference>
<evidence type="ECO:0000256" key="12">
    <source>
        <dbReference type="ARBA" id="ARBA00033999"/>
    </source>
</evidence>
<evidence type="ECO:0000256" key="10">
    <source>
        <dbReference type="ARBA" id="ARBA00023239"/>
    </source>
</evidence>
<keyword evidence="8" id="KW-0238">DNA-binding</keyword>
<dbReference type="GO" id="GO:0003677">
    <property type="term" value="F:DNA binding"/>
    <property type="evidence" value="ECO:0007669"/>
    <property type="project" value="UniProtKB-KW"/>
</dbReference>
<dbReference type="Gene3D" id="3.40.50.620">
    <property type="entry name" value="HUPs"/>
    <property type="match status" value="1"/>
</dbReference>
<proteinExistence type="inferred from homology"/>
<dbReference type="PANTHER" id="PTHR10211">
    <property type="entry name" value="DEOXYRIBODIPYRIMIDINE PHOTOLYASE"/>
    <property type="match status" value="1"/>
</dbReference>
<accession>A0A832I6H9</accession>
<evidence type="ECO:0000256" key="5">
    <source>
        <dbReference type="ARBA" id="ARBA00022630"/>
    </source>
</evidence>
<evidence type="ECO:0000256" key="1">
    <source>
        <dbReference type="ARBA" id="ARBA00001974"/>
    </source>
</evidence>
<feature type="domain" description="Photolyase/cryptochrome alpha/beta" evidence="13">
    <location>
        <begin position="19"/>
        <end position="149"/>
    </location>
</feature>
<dbReference type="InterPro" id="IPR036134">
    <property type="entry name" value="Crypto/Photolyase_FAD-like_sf"/>
</dbReference>
<evidence type="ECO:0000256" key="7">
    <source>
        <dbReference type="ARBA" id="ARBA00022827"/>
    </source>
</evidence>
<name>A0A832I6H9_9THEM</name>
<dbReference type="FunFam" id="1.25.40.80:FF:000004">
    <property type="entry name" value="Deoxyribodipyrimidine photolyase"/>
    <property type="match status" value="1"/>
</dbReference>
<gene>
    <name evidence="14" type="ORF">ENW55_05180</name>
</gene>
<sequence length="451" mass="53162">MVNPKRVRTLKEVDVERTGPVVYWMQRDQRSQDNWALLFAQDLALSKDVPLIVLFNVVAKFLDATYRQYHFMLSGLLEVKKNLEEYNIPLIVSFGEPAQQIARILKELNASCLVCDFNPLRIVRSWKKELLEKIDIPCYEVDAHNIVPAFFISNKQEYGAYTLRPKMKKYMKEFLEDFPRLIKMKSSGIRQDLDLNEITKKLEIDFSVQPVEWLKPGESHARQVLEQFLNEKLERYEALRNDPTVDGTSNLSPYLHFGQISAQRVALEVLKFHDEYPSSVEAFLEELIVRKELSDNFCFYNSNYDSFEAFPNWAKETLLKHEKDERRYVYSLEELENAKTHDELWNAAQRQLTKTGKMHGYMRMYWAKKILEWTENAKVALKYAIYLNDKYELDGRDPNGYAGIAWSIGGVHDRPWKEKPIYGKIRYMSYEGCAKKFDVKKYVQLFQNETL</sequence>
<comment type="cofactor">
    <cofactor evidence="1">
        <name>FAD</name>
        <dbReference type="ChEBI" id="CHEBI:57692"/>
    </cofactor>
</comment>
<dbReference type="PROSITE" id="PS51645">
    <property type="entry name" value="PHR_CRY_ALPHA_BETA"/>
    <property type="match status" value="1"/>
</dbReference>
<keyword evidence="10 14" id="KW-0456">Lyase</keyword>
<evidence type="ECO:0000256" key="4">
    <source>
        <dbReference type="ARBA" id="ARBA00014046"/>
    </source>
</evidence>
<comment type="catalytic activity">
    <reaction evidence="12">
        <text>cyclobutadipyrimidine (in DNA) = 2 pyrimidine residues (in DNA).</text>
        <dbReference type="EC" id="4.1.99.3"/>
    </reaction>
</comment>
<dbReference type="SUPFAM" id="SSF48173">
    <property type="entry name" value="Cryptochrome/photolyase FAD-binding domain"/>
    <property type="match status" value="1"/>
</dbReference>
<evidence type="ECO:0000313" key="14">
    <source>
        <dbReference type="EMBL" id="HGZ79356.1"/>
    </source>
</evidence>
<keyword evidence="6" id="KW-0227">DNA damage</keyword>
<evidence type="ECO:0000259" key="13">
    <source>
        <dbReference type="PROSITE" id="PS51645"/>
    </source>
</evidence>
<dbReference type="InterPro" id="IPR014729">
    <property type="entry name" value="Rossmann-like_a/b/a_fold"/>
</dbReference>
<dbReference type="SUPFAM" id="SSF52425">
    <property type="entry name" value="Cryptochrome/photolyase, N-terminal domain"/>
    <property type="match status" value="1"/>
</dbReference>